<gene>
    <name evidence="2" type="primary">ND6</name>
</gene>
<feature type="transmembrane region" description="Helical" evidence="1">
    <location>
        <begin position="59"/>
        <end position="77"/>
    </location>
</feature>
<feature type="transmembrane region" description="Helical" evidence="1">
    <location>
        <begin position="6"/>
        <end position="26"/>
    </location>
</feature>
<accession>A0AB38ZHA5</accession>
<reference evidence="2" key="1">
    <citation type="submission" date="2021-08" db="EMBL/GenBank/DDBJ databases">
        <authorList>
            <person name="Wang X."/>
            <person name="Dai R."/>
        </authorList>
    </citation>
    <scope>NUCLEOTIDE SEQUENCE</scope>
</reference>
<proteinExistence type="predicted"/>
<feature type="transmembrane region" description="Helical" evidence="1">
    <location>
        <begin position="132"/>
        <end position="159"/>
    </location>
</feature>
<evidence type="ECO:0000256" key="1">
    <source>
        <dbReference type="SAM" id="Phobius"/>
    </source>
</evidence>
<dbReference type="EMBL" id="MZ853174">
    <property type="protein sequence ID" value="WZD61926.1"/>
    <property type="molecule type" value="Genomic_DNA"/>
</dbReference>
<keyword evidence="2" id="KW-0496">Mitochondrion</keyword>
<feature type="transmembrane region" description="Helical" evidence="1">
    <location>
        <begin position="89"/>
        <end position="112"/>
    </location>
</feature>
<feature type="transmembrane region" description="Helical" evidence="1">
    <location>
        <begin position="33"/>
        <end position="53"/>
    </location>
</feature>
<name>A0AB38ZHA5_9HEMI</name>
<organism evidence="2">
    <name type="scientific">Ledropsis sp. 1 XYW-2023a</name>
    <dbReference type="NCBI Taxonomy" id="3078463"/>
    <lineage>
        <taxon>Eukaryota</taxon>
        <taxon>Metazoa</taxon>
        <taxon>Ecdysozoa</taxon>
        <taxon>Arthropoda</taxon>
        <taxon>Hexapoda</taxon>
        <taxon>Insecta</taxon>
        <taxon>Pterygota</taxon>
        <taxon>Neoptera</taxon>
        <taxon>Paraneoptera</taxon>
        <taxon>Hemiptera</taxon>
        <taxon>Auchenorrhyncha</taxon>
        <taxon>Membracoidea</taxon>
        <taxon>Cicadellidae</taxon>
        <taxon>Ledrinae</taxon>
        <taxon>Ledropsis</taxon>
    </lineage>
</organism>
<geneLocation type="mitochondrion" evidence="2"/>
<keyword evidence="1" id="KW-0812">Transmembrane</keyword>
<sequence length="172" mass="20375">MLYETISWYKGFIVKAILVLCSFSCFMKNPMSMGLLLMFYSFFVSFLIGSIMLTSWFCIIIMLMMIGGLLVIFMYISSISSNEKFKVSLNLFFVLMFIIFPFEEFLFEFHSFDYINMLNDLDLYESFFLVSFYNKSCFCLTAFMVFYLIFTMIVVSSVVKHFKGPLRSFKYE</sequence>
<keyword evidence="1" id="KW-1133">Transmembrane helix</keyword>
<evidence type="ECO:0000313" key="2">
    <source>
        <dbReference type="EMBL" id="WZD61926.1"/>
    </source>
</evidence>
<protein>
    <submittedName>
        <fullName evidence="2">NADH dehydrogenase subunit 6</fullName>
    </submittedName>
</protein>
<dbReference type="AlphaFoldDB" id="A0AB38ZHA5"/>
<keyword evidence="1" id="KW-0472">Membrane</keyword>